<dbReference type="EMBL" id="MNYI01000039">
    <property type="protein sequence ID" value="OIP42740.1"/>
    <property type="molecule type" value="Genomic_DNA"/>
</dbReference>
<dbReference type="EC" id="2.7.13.3" evidence="2"/>
<dbReference type="InterPro" id="IPR003594">
    <property type="entry name" value="HATPase_dom"/>
</dbReference>
<dbReference type="InterPro" id="IPR036890">
    <property type="entry name" value="HATPase_C_sf"/>
</dbReference>
<dbReference type="InterPro" id="IPR004358">
    <property type="entry name" value="Sig_transdc_His_kin-like_C"/>
</dbReference>
<comment type="catalytic activity">
    <reaction evidence="1">
        <text>ATP + protein L-histidine = ADP + protein N-phospho-L-histidine.</text>
        <dbReference type="EC" id="2.7.13.3"/>
    </reaction>
</comment>
<evidence type="ECO:0000256" key="1">
    <source>
        <dbReference type="ARBA" id="ARBA00000085"/>
    </source>
</evidence>
<dbReference type="PROSITE" id="PS50109">
    <property type="entry name" value="HIS_KIN"/>
    <property type="match status" value="1"/>
</dbReference>
<evidence type="ECO:0000259" key="10">
    <source>
        <dbReference type="PROSITE" id="PS50109"/>
    </source>
</evidence>
<dbReference type="Pfam" id="PF00512">
    <property type="entry name" value="HisKA"/>
    <property type="match status" value="1"/>
</dbReference>
<evidence type="ECO:0000256" key="9">
    <source>
        <dbReference type="SAM" id="Phobius"/>
    </source>
</evidence>
<dbReference type="PANTHER" id="PTHR43065">
    <property type="entry name" value="SENSOR HISTIDINE KINASE"/>
    <property type="match status" value="1"/>
</dbReference>
<dbReference type="Gene3D" id="3.30.565.10">
    <property type="entry name" value="Histidine kinase-like ATPase, C-terminal domain"/>
    <property type="match status" value="1"/>
</dbReference>
<name>A0A1J5E2Y0_9BACT</name>
<evidence type="ECO:0000313" key="12">
    <source>
        <dbReference type="Proteomes" id="UP000183085"/>
    </source>
</evidence>
<dbReference type="PANTHER" id="PTHR43065:SF46">
    <property type="entry name" value="C4-DICARBOXYLATE TRANSPORT SENSOR PROTEIN DCTB"/>
    <property type="match status" value="1"/>
</dbReference>
<dbReference type="AlphaFoldDB" id="A0A1J5E2Y0"/>
<keyword evidence="7" id="KW-0067">ATP-binding</keyword>
<dbReference type="InterPro" id="IPR005467">
    <property type="entry name" value="His_kinase_dom"/>
</dbReference>
<dbReference type="GO" id="GO:0005524">
    <property type="term" value="F:ATP binding"/>
    <property type="evidence" value="ECO:0007669"/>
    <property type="project" value="UniProtKB-KW"/>
</dbReference>
<dbReference type="STRING" id="1817895.AUJ95_01385"/>
<dbReference type="Gene3D" id="1.10.287.130">
    <property type="match status" value="1"/>
</dbReference>
<keyword evidence="8" id="KW-0902">Two-component regulatory system</keyword>
<accession>A0A1J5E2Y0</accession>
<keyword evidence="9" id="KW-0812">Transmembrane</keyword>
<evidence type="ECO:0000256" key="3">
    <source>
        <dbReference type="ARBA" id="ARBA00022553"/>
    </source>
</evidence>
<evidence type="ECO:0000256" key="4">
    <source>
        <dbReference type="ARBA" id="ARBA00022679"/>
    </source>
</evidence>
<organism evidence="11 12">
    <name type="scientific">Candidatus Desantisbacteria bacterium CG2_30_40_21</name>
    <dbReference type="NCBI Taxonomy" id="1817895"/>
    <lineage>
        <taxon>Bacteria</taxon>
        <taxon>Candidatus Desantisiibacteriota</taxon>
    </lineage>
</organism>
<comment type="caution">
    <text evidence="11">The sequence shown here is derived from an EMBL/GenBank/DDBJ whole genome shotgun (WGS) entry which is preliminary data.</text>
</comment>
<dbReference type="Gene3D" id="6.10.340.10">
    <property type="match status" value="1"/>
</dbReference>
<keyword evidence="3" id="KW-0597">Phosphoprotein</keyword>
<dbReference type="InterPro" id="IPR003661">
    <property type="entry name" value="HisK_dim/P_dom"/>
</dbReference>
<dbReference type="Proteomes" id="UP000183085">
    <property type="component" value="Unassembled WGS sequence"/>
</dbReference>
<dbReference type="GO" id="GO:0000155">
    <property type="term" value="F:phosphorelay sensor kinase activity"/>
    <property type="evidence" value="ECO:0007669"/>
    <property type="project" value="InterPro"/>
</dbReference>
<keyword evidence="4" id="KW-0808">Transferase</keyword>
<keyword evidence="9" id="KW-0472">Membrane</keyword>
<dbReference type="Pfam" id="PF02518">
    <property type="entry name" value="HATPase_c"/>
    <property type="match status" value="1"/>
</dbReference>
<feature type="transmembrane region" description="Helical" evidence="9">
    <location>
        <begin position="211"/>
        <end position="231"/>
    </location>
</feature>
<evidence type="ECO:0000256" key="8">
    <source>
        <dbReference type="ARBA" id="ARBA00023012"/>
    </source>
</evidence>
<evidence type="ECO:0000256" key="7">
    <source>
        <dbReference type="ARBA" id="ARBA00022840"/>
    </source>
</evidence>
<evidence type="ECO:0000256" key="2">
    <source>
        <dbReference type="ARBA" id="ARBA00012438"/>
    </source>
</evidence>
<dbReference type="CDD" id="cd00082">
    <property type="entry name" value="HisKA"/>
    <property type="match status" value="1"/>
</dbReference>
<reference evidence="11 12" key="1">
    <citation type="journal article" date="2016" name="Environ. Microbiol.">
        <title>Genomic resolution of a cold subsurface aquifer community provides metabolic insights for novel microbes adapted to high CO concentrations.</title>
        <authorList>
            <person name="Probst A.J."/>
            <person name="Castelle C.J."/>
            <person name="Singh A."/>
            <person name="Brown C.T."/>
            <person name="Anantharaman K."/>
            <person name="Sharon I."/>
            <person name="Hug L.A."/>
            <person name="Burstein D."/>
            <person name="Emerson J.B."/>
            <person name="Thomas B.C."/>
            <person name="Banfield J.F."/>
        </authorList>
    </citation>
    <scope>NUCLEOTIDE SEQUENCE [LARGE SCALE GENOMIC DNA]</scope>
    <source>
        <strain evidence="11">CG2_30_40_21</strain>
    </source>
</reference>
<dbReference type="SUPFAM" id="SSF55874">
    <property type="entry name" value="ATPase domain of HSP90 chaperone/DNA topoisomerase II/histidine kinase"/>
    <property type="match status" value="1"/>
</dbReference>
<proteinExistence type="predicted"/>
<feature type="domain" description="Histidine kinase" evidence="10">
    <location>
        <begin position="309"/>
        <end position="515"/>
    </location>
</feature>
<protein>
    <recommendedName>
        <fullName evidence="2">histidine kinase</fullName>
        <ecNumber evidence="2">2.7.13.3</ecNumber>
    </recommendedName>
</protein>
<sequence>MPLERKILLSFFIASAIIGGFVIATYLGFIESRREIRYLELSDTIRSKSLLLRRHEKNFFLYGDDKERRYVHVYLKELKTILEKSTSFDEHKKLQFLDKKIDEYRQGFNRIENLAIDFQKGFVQFKPSFHEYVVFFPIIESTFLERPLINAELLKRIFLLKSDASIIKTLKYLDIEINALRKNGEEILNLTNELDKSARAKVEGVIHSTGFAVLVFFPIFFGLGFVLLLVITHSVVSRLKVLTVAVEKTGKGEFPFLSIPEKQDEVGVLVKAFDKMEKDLLSREKEINKKNEELLQNRKLASIGTLASGVAHELNNPLNNIYLAAQTLSKEITSEDYPQIVKESVGDIFSQTLRVKRIVHDLLEFAREKSPELKTIDIVNLIKQTLNQITIGTDIKSNFKSPQELEVSADRHLLQQVFINLFSNALESMGDNGLLNVEIDTIRDDVLIKVSDIGKGILSENIPRIFDPFFTTKEKGTGLGLAIVYNIIKRHHGRIEVSSVPDEGTTFTIILPGKHEIQDINC</sequence>
<dbReference type="SMART" id="SM00387">
    <property type="entry name" value="HATPase_c"/>
    <property type="match status" value="1"/>
</dbReference>
<evidence type="ECO:0000313" key="11">
    <source>
        <dbReference type="EMBL" id="OIP42740.1"/>
    </source>
</evidence>
<gene>
    <name evidence="11" type="ORF">AUJ95_01385</name>
</gene>
<dbReference type="SUPFAM" id="SSF47384">
    <property type="entry name" value="Homodimeric domain of signal transducing histidine kinase"/>
    <property type="match status" value="1"/>
</dbReference>
<keyword evidence="6" id="KW-0418">Kinase</keyword>
<dbReference type="PRINTS" id="PR00344">
    <property type="entry name" value="BCTRLSENSOR"/>
</dbReference>
<dbReference type="SMART" id="SM00388">
    <property type="entry name" value="HisKA"/>
    <property type="match status" value="1"/>
</dbReference>
<evidence type="ECO:0000256" key="6">
    <source>
        <dbReference type="ARBA" id="ARBA00022777"/>
    </source>
</evidence>
<evidence type="ECO:0000256" key="5">
    <source>
        <dbReference type="ARBA" id="ARBA00022741"/>
    </source>
</evidence>
<keyword evidence="9" id="KW-1133">Transmembrane helix</keyword>
<dbReference type="InterPro" id="IPR036097">
    <property type="entry name" value="HisK_dim/P_sf"/>
</dbReference>
<keyword evidence="5" id="KW-0547">Nucleotide-binding</keyword>
<feature type="transmembrane region" description="Helical" evidence="9">
    <location>
        <begin position="6"/>
        <end position="29"/>
    </location>
</feature>